<comment type="caution">
    <text evidence="1">The sequence shown here is derived from an EMBL/GenBank/DDBJ whole genome shotgun (WGS) entry which is preliminary data.</text>
</comment>
<protein>
    <submittedName>
        <fullName evidence="1">Uncharacterized protein</fullName>
    </submittedName>
</protein>
<dbReference type="Gene3D" id="3.30.1380.10">
    <property type="match status" value="1"/>
</dbReference>
<organism evidence="1 2">
    <name type="scientific">Owenia fusiformis</name>
    <name type="common">Polychaete worm</name>
    <dbReference type="NCBI Taxonomy" id="6347"/>
    <lineage>
        <taxon>Eukaryota</taxon>
        <taxon>Metazoa</taxon>
        <taxon>Spiralia</taxon>
        <taxon>Lophotrochozoa</taxon>
        <taxon>Annelida</taxon>
        <taxon>Polychaeta</taxon>
        <taxon>Sedentaria</taxon>
        <taxon>Canalipalpata</taxon>
        <taxon>Sabellida</taxon>
        <taxon>Oweniida</taxon>
        <taxon>Oweniidae</taxon>
        <taxon>Owenia</taxon>
    </lineage>
</organism>
<accession>A0A8J1U933</accession>
<sequence>MPRFGAPKRGANGWGKGLVDYKTVQVTDLKLRLMLEDLATHFGKKITLLDGDCENALNKHNVSCYLDSVDSQHIMGRAVDIKISGETSGFSVMQKLRWSGVIPLNDYQIVCHEHNGDMEDFHIHLARFGDNRPTCWIMQKGHECKQEHNCSKTCSIK</sequence>
<dbReference type="InterPro" id="IPR009045">
    <property type="entry name" value="Zn_M74/Hedgehog-like"/>
</dbReference>
<dbReference type="AlphaFoldDB" id="A0A8J1U933"/>
<gene>
    <name evidence="1" type="ORF">OFUS_LOCUS1706</name>
</gene>
<name>A0A8J1U933_OWEFU</name>
<dbReference type="Proteomes" id="UP000749559">
    <property type="component" value="Unassembled WGS sequence"/>
</dbReference>
<evidence type="ECO:0000313" key="1">
    <source>
        <dbReference type="EMBL" id="CAH1774198.1"/>
    </source>
</evidence>
<dbReference type="SUPFAM" id="SSF55166">
    <property type="entry name" value="Hedgehog/DD-peptidase"/>
    <property type="match status" value="1"/>
</dbReference>
<dbReference type="EMBL" id="CAIIXF020000001">
    <property type="protein sequence ID" value="CAH1774198.1"/>
    <property type="molecule type" value="Genomic_DNA"/>
</dbReference>
<reference evidence="1" key="1">
    <citation type="submission" date="2022-03" db="EMBL/GenBank/DDBJ databases">
        <authorList>
            <person name="Martin C."/>
        </authorList>
    </citation>
    <scope>NUCLEOTIDE SEQUENCE</scope>
</reference>
<evidence type="ECO:0000313" key="2">
    <source>
        <dbReference type="Proteomes" id="UP000749559"/>
    </source>
</evidence>
<proteinExistence type="predicted"/>
<keyword evidence="2" id="KW-1185">Reference proteome</keyword>